<proteinExistence type="predicted"/>
<dbReference type="EMBL" id="JBHFEH010000024">
    <property type="protein sequence ID" value="KAL2052849.1"/>
    <property type="molecule type" value="Genomic_DNA"/>
</dbReference>
<keyword evidence="3" id="KW-1185">Reference proteome</keyword>
<organism evidence="2 3">
    <name type="scientific">Lepraria finkii</name>
    <dbReference type="NCBI Taxonomy" id="1340010"/>
    <lineage>
        <taxon>Eukaryota</taxon>
        <taxon>Fungi</taxon>
        <taxon>Dikarya</taxon>
        <taxon>Ascomycota</taxon>
        <taxon>Pezizomycotina</taxon>
        <taxon>Lecanoromycetes</taxon>
        <taxon>OSLEUM clade</taxon>
        <taxon>Lecanoromycetidae</taxon>
        <taxon>Lecanorales</taxon>
        <taxon>Lecanorineae</taxon>
        <taxon>Stereocaulaceae</taxon>
        <taxon>Lepraria</taxon>
    </lineage>
</organism>
<evidence type="ECO:0000256" key="1">
    <source>
        <dbReference type="SAM" id="MobiDB-lite"/>
    </source>
</evidence>
<feature type="region of interest" description="Disordered" evidence="1">
    <location>
        <begin position="202"/>
        <end position="229"/>
    </location>
</feature>
<evidence type="ECO:0000313" key="2">
    <source>
        <dbReference type="EMBL" id="KAL2052849.1"/>
    </source>
</evidence>
<dbReference type="Proteomes" id="UP001590951">
    <property type="component" value="Unassembled WGS sequence"/>
</dbReference>
<comment type="caution">
    <text evidence="2">The sequence shown here is derived from an EMBL/GenBank/DDBJ whole genome shotgun (WGS) entry which is preliminary data.</text>
</comment>
<accession>A0ABR4B7L5</accession>
<reference evidence="2 3" key="1">
    <citation type="submission" date="2024-09" db="EMBL/GenBank/DDBJ databases">
        <title>Rethinking Asexuality: The Enigmatic Case of Functional Sexual Genes in Lepraria (Stereocaulaceae).</title>
        <authorList>
            <person name="Doellman M."/>
            <person name="Sun Y."/>
            <person name="Barcenas-Pena A."/>
            <person name="Lumbsch H.T."/>
            <person name="Grewe F."/>
        </authorList>
    </citation>
    <scope>NUCLEOTIDE SEQUENCE [LARGE SCALE GENOMIC DNA]</scope>
    <source>
        <strain evidence="2 3">Grewe 0041</strain>
    </source>
</reference>
<protein>
    <submittedName>
        <fullName evidence="2">Uncharacterized protein</fullName>
    </submittedName>
</protein>
<sequence>MAYLDTNISPSAGTTTTFKRVKFDMPDVCCNGCLIGAPEVQLFYWPVDLDSVDPPIATPPASSYSLVSDNFTFISPSVYVAYRDLQATTACQRSGPVMGSIYNTTIAYEPGALTIPTNILQSIIRPALIRRHIPLFLFMLSSLHWIPFGHHVRYGAFDPPRLLQKQSAMVRPTPVAEPNAAAVAAAPPAHVITPYAPAMLAPDPNSATSHSNPAPPSDPSEAASVETHQPNFPSIPNMCLWTAAHSHHGQHQLLYPYVANLSPEPRAAAYALVAPR</sequence>
<name>A0ABR4B7L5_9LECA</name>
<gene>
    <name evidence="2" type="ORF">ABVK25_006788</name>
</gene>
<evidence type="ECO:0000313" key="3">
    <source>
        <dbReference type="Proteomes" id="UP001590951"/>
    </source>
</evidence>